<reference evidence="2 3" key="1">
    <citation type="submission" date="2024-02" db="EMBL/GenBank/DDBJ databases">
        <authorList>
            <person name="Chen Y."/>
            <person name="Shah S."/>
            <person name="Dougan E. K."/>
            <person name="Thang M."/>
            <person name="Chan C."/>
        </authorList>
    </citation>
    <scope>NUCLEOTIDE SEQUENCE [LARGE SCALE GENOMIC DNA]</scope>
</reference>
<keyword evidence="3" id="KW-1185">Reference proteome</keyword>
<gene>
    <name evidence="2" type="ORF">SCF082_LOCUS52092</name>
</gene>
<protein>
    <submittedName>
        <fullName evidence="2">Uncharacterized protein</fullName>
    </submittedName>
</protein>
<proteinExistence type="predicted"/>
<feature type="non-terminal residue" evidence="2">
    <location>
        <position position="1"/>
    </location>
</feature>
<comment type="caution">
    <text evidence="2">The sequence shown here is derived from an EMBL/GenBank/DDBJ whole genome shotgun (WGS) entry which is preliminary data.</text>
</comment>
<organism evidence="2 3">
    <name type="scientific">Durusdinium trenchii</name>
    <dbReference type="NCBI Taxonomy" id="1381693"/>
    <lineage>
        <taxon>Eukaryota</taxon>
        <taxon>Sar</taxon>
        <taxon>Alveolata</taxon>
        <taxon>Dinophyceae</taxon>
        <taxon>Suessiales</taxon>
        <taxon>Symbiodiniaceae</taxon>
        <taxon>Durusdinium</taxon>
    </lineage>
</organism>
<feature type="region of interest" description="Disordered" evidence="1">
    <location>
        <begin position="1"/>
        <end position="28"/>
    </location>
</feature>
<evidence type="ECO:0000256" key="1">
    <source>
        <dbReference type="SAM" id="MobiDB-lite"/>
    </source>
</evidence>
<accession>A0ABP0SJC5</accession>
<sequence>GILPSSPKSSKSSSKSGKSAPKKENDTVRIAGMNVPVAKKGQELRATSSGEPIDPAQVQKYLKTAFKENLEASRSAMEAAARTRSVQVLRSDCLSIYETFRPEWKGWGVKGELSLKAVRAA</sequence>
<feature type="compositionally biased region" description="Low complexity" evidence="1">
    <location>
        <begin position="1"/>
        <end position="19"/>
    </location>
</feature>
<evidence type="ECO:0000313" key="3">
    <source>
        <dbReference type="Proteomes" id="UP001642464"/>
    </source>
</evidence>
<dbReference type="EMBL" id="CAXAMM010043929">
    <property type="protein sequence ID" value="CAK9112355.1"/>
    <property type="molecule type" value="Genomic_DNA"/>
</dbReference>
<name>A0ABP0SJC5_9DINO</name>
<dbReference type="Proteomes" id="UP001642464">
    <property type="component" value="Unassembled WGS sequence"/>
</dbReference>
<evidence type="ECO:0000313" key="2">
    <source>
        <dbReference type="EMBL" id="CAK9112355.1"/>
    </source>
</evidence>